<evidence type="ECO:0000256" key="1">
    <source>
        <dbReference type="ARBA" id="ARBA00000287"/>
    </source>
</evidence>
<dbReference type="EMBL" id="QFFZ01000044">
    <property type="protein sequence ID" value="TEB09541.1"/>
    <property type="molecule type" value="Genomic_DNA"/>
</dbReference>
<name>A0A4Y7RL61_9FIRM</name>
<accession>A0A4Y7RL61</accession>
<dbReference type="GO" id="GO:0012505">
    <property type="term" value="C:endomembrane system"/>
    <property type="evidence" value="ECO:0007669"/>
    <property type="project" value="UniProtKB-SubCell"/>
</dbReference>
<dbReference type="OrthoDB" id="9777147at2"/>
<dbReference type="GO" id="GO:0003882">
    <property type="term" value="F:CDP-diacylglycerol-serine O-phosphatidyltransferase activity"/>
    <property type="evidence" value="ECO:0007669"/>
    <property type="project" value="UniProtKB-EC"/>
</dbReference>
<evidence type="ECO:0000256" key="13">
    <source>
        <dbReference type="ARBA" id="ARBA00023264"/>
    </source>
</evidence>
<feature type="transmembrane region" description="Helical" evidence="16">
    <location>
        <begin position="90"/>
        <end position="109"/>
    </location>
</feature>
<gene>
    <name evidence="17" type="primary">pcs</name>
    <name evidence="17" type="ORF">Pmgp_03036</name>
</gene>
<evidence type="ECO:0000256" key="14">
    <source>
        <dbReference type="ARBA" id="ARBA00032361"/>
    </source>
</evidence>
<dbReference type="NCBIfam" id="TIGR00473">
    <property type="entry name" value="pssA"/>
    <property type="match status" value="1"/>
</dbReference>
<sequence>MSRIEILPNLCTAANLLLGVMAIAAVFQHHFELSVSLIIIAAVLDRFDGILARRYDAATAFGKEFDSLADLVSFGVAPAFLLYGNMTDKWHPAGLACFAFFTLCGAFRLARFNVTGGGSYFQGVPITIGGSILAVLVILLHNFPAFVIAAGIVASLAMVSTVRIPKI</sequence>
<keyword evidence="9 16" id="KW-1133">Transmembrane helix</keyword>
<comment type="subcellular location">
    <subcellularLocation>
        <location evidence="2">Endomembrane system</location>
        <topology evidence="2">Multi-pass membrane protein</topology>
    </subcellularLocation>
</comment>
<feature type="transmembrane region" description="Helical" evidence="16">
    <location>
        <begin position="121"/>
        <end position="140"/>
    </location>
</feature>
<comment type="caution">
    <text evidence="17">The sequence shown here is derived from an EMBL/GenBank/DDBJ whole genome shotgun (WGS) entry which is preliminary data.</text>
</comment>
<dbReference type="Pfam" id="PF01066">
    <property type="entry name" value="CDP-OH_P_transf"/>
    <property type="match status" value="1"/>
</dbReference>
<feature type="transmembrane region" description="Helical" evidence="16">
    <location>
        <begin position="7"/>
        <end position="27"/>
    </location>
</feature>
<dbReference type="GO" id="GO:0016020">
    <property type="term" value="C:membrane"/>
    <property type="evidence" value="ECO:0007669"/>
    <property type="project" value="InterPro"/>
</dbReference>
<keyword evidence="6" id="KW-0444">Lipid biosynthesis</keyword>
<dbReference type="InterPro" id="IPR043130">
    <property type="entry name" value="CDP-OH_PTrfase_TM_dom"/>
</dbReference>
<dbReference type="InterPro" id="IPR004533">
    <property type="entry name" value="CDP-diaglyc--ser_O-PTrfase"/>
</dbReference>
<dbReference type="PANTHER" id="PTHR14269">
    <property type="entry name" value="CDP-DIACYLGLYCEROL--GLYCEROL-3-PHOSPHATE 3-PHOSPHATIDYLTRANSFERASE-RELATED"/>
    <property type="match status" value="1"/>
</dbReference>
<dbReference type="InterPro" id="IPR048254">
    <property type="entry name" value="CDP_ALCOHOL_P_TRANSF_CS"/>
</dbReference>
<evidence type="ECO:0000256" key="5">
    <source>
        <dbReference type="ARBA" id="ARBA00017171"/>
    </source>
</evidence>
<evidence type="ECO:0000313" key="18">
    <source>
        <dbReference type="Proteomes" id="UP000297597"/>
    </source>
</evidence>
<dbReference type="PANTHER" id="PTHR14269:SF61">
    <property type="entry name" value="CDP-DIACYLGLYCEROL--SERINE O-PHOSPHATIDYLTRANSFERASE"/>
    <property type="match status" value="1"/>
</dbReference>
<dbReference type="InterPro" id="IPR000462">
    <property type="entry name" value="CDP-OH_P_trans"/>
</dbReference>
<keyword evidence="10" id="KW-0443">Lipid metabolism</keyword>
<evidence type="ECO:0000256" key="4">
    <source>
        <dbReference type="ARBA" id="ARBA00013174"/>
    </source>
</evidence>
<keyword evidence="8 16" id="KW-0812">Transmembrane</keyword>
<evidence type="ECO:0000256" key="2">
    <source>
        <dbReference type="ARBA" id="ARBA00004127"/>
    </source>
</evidence>
<keyword evidence="18" id="KW-1185">Reference proteome</keyword>
<evidence type="ECO:0000256" key="10">
    <source>
        <dbReference type="ARBA" id="ARBA00023098"/>
    </source>
</evidence>
<dbReference type="RefSeq" id="WP_134214840.1">
    <property type="nucleotide sequence ID" value="NZ_QFFZ01000044.1"/>
</dbReference>
<comment type="catalytic activity">
    <reaction evidence="1">
        <text>a CDP-1,2-diacyl-sn-glycerol + L-serine = a 1,2-diacyl-sn-glycero-3-phospho-L-serine + CMP + H(+)</text>
        <dbReference type="Rhea" id="RHEA:16913"/>
        <dbReference type="ChEBI" id="CHEBI:15378"/>
        <dbReference type="ChEBI" id="CHEBI:33384"/>
        <dbReference type="ChEBI" id="CHEBI:57262"/>
        <dbReference type="ChEBI" id="CHEBI:58332"/>
        <dbReference type="ChEBI" id="CHEBI:60377"/>
        <dbReference type="EC" id="2.7.8.8"/>
    </reaction>
</comment>
<keyword evidence="12" id="KW-0594">Phospholipid biosynthesis</keyword>
<evidence type="ECO:0000256" key="3">
    <source>
        <dbReference type="ARBA" id="ARBA00010441"/>
    </source>
</evidence>
<evidence type="ECO:0000313" key="17">
    <source>
        <dbReference type="EMBL" id="TEB09541.1"/>
    </source>
</evidence>
<dbReference type="Gene3D" id="1.20.120.1760">
    <property type="match status" value="1"/>
</dbReference>
<reference evidence="17 18" key="1">
    <citation type="journal article" date="2018" name="Environ. Microbiol.">
        <title>Novel energy conservation strategies and behaviour of Pelotomaculum schinkii driving syntrophic propionate catabolism.</title>
        <authorList>
            <person name="Hidalgo-Ahumada C.A.P."/>
            <person name="Nobu M.K."/>
            <person name="Narihiro T."/>
            <person name="Tamaki H."/>
            <person name="Liu W.T."/>
            <person name="Kamagata Y."/>
            <person name="Stams A.J.M."/>
            <person name="Imachi H."/>
            <person name="Sousa D.Z."/>
        </authorList>
    </citation>
    <scope>NUCLEOTIDE SEQUENCE [LARGE SCALE GENOMIC DNA]</scope>
    <source>
        <strain evidence="17 18">MGP</strain>
    </source>
</reference>
<evidence type="ECO:0000256" key="7">
    <source>
        <dbReference type="ARBA" id="ARBA00022679"/>
    </source>
</evidence>
<keyword evidence="11 16" id="KW-0472">Membrane</keyword>
<organism evidence="17 18">
    <name type="scientific">Pelotomaculum propionicicum</name>
    <dbReference type="NCBI Taxonomy" id="258475"/>
    <lineage>
        <taxon>Bacteria</taxon>
        <taxon>Bacillati</taxon>
        <taxon>Bacillota</taxon>
        <taxon>Clostridia</taxon>
        <taxon>Eubacteriales</taxon>
        <taxon>Desulfotomaculaceae</taxon>
        <taxon>Pelotomaculum</taxon>
    </lineage>
</organism>
<evidence type="ECO:0000256" key="11">
    <source>
        <dbReference type="ARBA" id="ARBA00023136"/>
    </source>
</evidence>
<evidence type="ECO:0000256" key="16">
    <source>
        <dbReference type="SAM" id="Phobius"/>
    </source>
</evidence>
<evidence type="ECO:0000256" key="6">
    <source>
        <dbReference type="ARBA" id="ARBA00022516"/>
    </source>
</evidence>
<proteinExistence type="inferred from homology"/>
<evidence type="ECO:0000256" key="9">
    <source>
        <dbReference type="ARBA" id="ARBA00022989"/>
    </source>
</evidence>
<evidence type="ECO:0000256" key="8">
    <source>
        <dbReference type="ARBA" id="ARBA00022692"/>
    </source>
</evidence>
<keyword evidence="7 15" id="KW-0808">Transferase</keyword>
<dbReference type="AlphaFoldDB" id="A0A4Y7RL61"/>
<dbReference type="GO" id="GO:0008654">
    <property type="term" value="P:phospholipid biosynthetic process"/>
    <property type="evidence" value="ECO:0007669"/>
    <property type="project" value="UniProtKB-KW"/>
</dbReference>
<evidence type="ECO:0000256" key="15">
    <source>
        <dbReference type="RuleBase" id="RU003750"/>
    </source>
</evidence>
<protein>
    <recommendedName>
        <fullName evidence="5">CDP-diacylglycerol--serine O-phosphatidyltransferase</fullName>
        <ecNumber evidence="4">2.7.8.8</ecNumber>
    </recommendedName>
    <alternativeName>
        <fullName evidence="14">Phosphatidylserine synthase</fullName>
    </alternativeName>
</protein>
<dbReference type="InterPro" id="IPR050324">
    <property type="entry name" value="CDP-alcohol_PTase-I"/>
</dbReference>
<keyword evidence="13" id="KW-1208">Phospholipid metabolism</keyword>
<dbReference type="Proteomes" id="UP000297597">
    <property type="component" value="Unassembled WGS sequence"/>
</dbReference>
<feature type="transmembrane region" description="Helical" evidence="16">
    <location>
        <begin position="146"/>
        <end position="164"/>
    </location>
</feature>
<comment type="similarity">
    <text evidence="3 15">Belongs to the CDP-alcohol phosphatidyltransferase class-I family.</text>
</comment>
<dbReference type="EC" id="2.7.8.8" evidence="4"/>
<dbReference type="PROSITE" id="PS00379">
    <property type="entry name" value="CDP_ALCOHOL_P_TRANSF"/>
    <property type="match status" value="1"/>
</dbReference>
<evidence type="ECO:0000256" key="12">
    <source>
        <dbReference type="ARBA" id="ARBA00023209"/>
    </source>
</evidence>